<keyword evidence="2" id="KW-1185">Reference proteome</keyword>
<accession>A0ABY3FBI2</accession>
<dbReference type="EMBL" id="VNFF01000015">
    <property type="protein sequence ID" value="TVU81835.1"/>
    <property type="molecule type" value="Genomic_DNA"/>
</dbReference>
<evidence type="ECO:0000313" key="1">
    <source>
        <dbReference type="EMBL" id="TVU81835.1"/>
    </source>
</evidence>
<reference evidence="1 2" key="1">
    <citation type="submission" date="2019-07" db="EMBL/GenBank/DDBJ databases">
        <title>Diversity of Bacteria from Kongsfjorden, Arctic.</title>
        <authorList>
            <person name="Yu Y."/>
        </authorList>
    </citation>
    <scope>NUCLEOTIDE SEQUENCE [LARGE SCALE GENOMIC DNA]</scope>
    <source>
        <strain evidence="1 2">SM1927</strain>
    </source>
</reference>
<dbReference type="RefSeq" id="WP_145240279.1">
    <property type="nucleotide sequence ID" value="NZ_VNFF01000015.1"/>
</dbReference>
<sequence length="142" mass="16242">MGFWDKVKSAATSAKCLTGWHAGDYSPITGKPQCNVEKTCPDCNKYITAIKHKFNEWQYINSVHSHKCDSFRSCIHCDAQETKRLHEFKEKGKNSSCRIIKQCSVCHEEELGSTSHNWTQLMGRDLKIQGKRKCRDCGTVEN</sequence>
<proteinExistence type="predicted"/>
<evidence type="ECO:0000313" key="2">
    <source>
        <dbReference type="Proteomes" id="UP000317938"/>
    </source>
</evidence>
<gene>
    <name evidence="1" type="ORF">FQP85_15440</name>
</gene>
<dbReference type="Proteomes" id="UP000317938">
    <property type="component" value="Unassembled WGS sequence"/>
</dbReference>
<organism evidence="1 2">
    <name type="scientific">Pseudoalteromonas neustonica</name>
    <dbReference type="NCBI Taxonomy" id="1840331"/>
    <lineage>
        <taxon>Bacteria</taxon>
        <taxon>Pseudomonadati</taxon>
        <taxon>Pseudomonadota</taxon>
        <taxon>Gammaproteobacteria</taxon>
        <taxon>Alteromonadales</taxon>
        <taxon>Pseudoalteromonadaceae</taxon>
        <taxon>Pseudoalteromonas</taxon>
    </lineage>
</organism>
<protein>
    <submittedName>
        <fullName evidence="1">Uncharacterized protein</fullName>
    </submittedName>
</protein>
<comment type="caution">
    <text evidence="1">The sequence shown here is derived from an EMBL/GenBank/DDBJ whole genome shotgun (WGS) entry which is preliminary data.</text>
</comment>
<name>A0ABY3FBI2_9GAMM</name>